<protein>
    <submittedName>
        <fullName evidence="1">CRISPR-associated protein Cas8a1/Csx13, MYXAN subtype / CRISPR-associated protein Cas8a1/Csx13, MYXAN subtype multi-domain protein</fullName>
    </submittedName>
</protein>
<dbReference type="STRING" id="1049789.LEP1GSC050_2832"/>
<dbReference type="NCBIfam" id="TIGR03486">
    <property type="entry name" value="cas_csx13_C"/>
    <property type="match status" value="1"/>
</dbReference>
<accession>T0F0K6</accession>
<dbReference type="InterPro" id="IPR027811">
    <property type="entry name" value="CRISPR-assoc_Csx13_C"/>
</dbReference>
<keyword evidence="2" id="KW-1185">Reference proteome</keyword>
<dbReference type="GO" id="GO:0051607">
    <property type="term" value="P:defense response to virus"/>
    <property type="evidence" value="ECO:0007669"/>
    <property type="project" value="InterPro"/>
</dbReference>
<reference evidence="1" key="1">
    <citation type="submission" date="2013-05" db="EMBL/GenBank/DDBJ databases">
        <authorList>
            <person name="Harkins D.M."/>
            <person name="Durkin A.S."/>
            <person name="Brinkac L.M."/>
            <person name="Haft D.H."/>
            <person name="Selengut J.D."/>
            <person name="Sanka R."/>
            <person name="DePew J."/>
            <person name="Purushe J."/>
            <person name="Hartskeerl R.A."/>
            <person name="Ahmed A."/>
            <person name="van der Linden H."/>
            <person name="Goris M.G.A."/>
            <person name="Vinetz J.M."/>
            <person name="Sutton G.G."/>
            <person name="Nierman W.C."/>
            <person name="Fouts D.E."/>
        </authorList>
    </citation>
    <scope>NUCLEOTIDE SEQUENCE [LARGE SCALE GENOMIC DNA]</scope>
    <source>
        <strain evidence="1">5399</strain>
    </source>
</reference>
<dbReference type="RefSeq" id="WP_010571032.1">
    <property type="nucleotide sequence ID" value="NZ_AHMO02000008.1"/>
</dbReference>
<evidence type="ECO:0000313" key="2">
    <source>
        <dbReference type="Proteomes" id="UP000015454"/>
    </source>
</evidence>
<gene>
    <name evidence="1" type="ORF">LEP1GSC050_2832</name>
</gene>
<comment type="caution">
    <text evidence="1">The sequence shown here is derived from an EMBL/GenBank/DDBJ whole genome shotgun (WGS) entry which is preliminary data.</text>
</comment>
<dbReference type="InterPro" id="IPR019989">
    <property type="entry name" value="CRISPR-assoc_Csx13_N"/>
</dbReference>
<organism evidence="1 2">
    <name type="scientific">Leptospira broomii serovar Hurstbridge str. 5399</name>
    <dbReference type="NCBI Taxonomy" id="1049789"/>
    <lineage>
        <taxon>Bacteria</taxon>
        <taxon>Pseudomonadati</taxon>
        <taxon>Spirochaetota</taxon>
        <taxon>Spirochaetia</taxon>
        <taxon>Leptospirales</taxon>
        <taxon>Leptospiraceae</taxon>
        <taxon>Leptospira</taxon>
    </lineage>
</organism>
<dbReference type="Proteomes" id="UP000015454">
    <property type="component" value="Unassembled WGS sequence"/>
</dbReference>
<name>T0F0K6_9LEPT</name>
<proteinExistence type="predicted"/>
<dbReference type="AlphaFoldDB" id="T0F0K6"/>
<sequence>MAELNLSLSNPGMSDLHKVGLGGLYMTLKSLDLKKKKIPGLNYELNTTSINLNFDDKKLGKALTELIKYSFQIDRTGFFYFPALELNGAQPIENKLISHKSLLTTFFQPTLKSSKSEKAVPKNFAGEESRPIVVNFSKLISYASQTSFELFYNSRKKKLREEIEIINWMFIGGSVKHAGLGNHTKLSERIETAFPLLYACIGCIYLPVKVTDPHLKKKIRASIVISSVDNLDSFASNRARIAQSNELEITMAGLSEASLYLAREFYIKQNSSLVKNLYTTVISIGETKWNSTQKSKTSLHKYKMASEKEVSKYAIISKILKPRCQLLKEEKDKKGNIKNPKRSYITIPVSKELFCDNLTNGKPFYSNFHKLVVPTKDSSGKLIYRIKFEQKELNEVVEKINFDYEGEKIFIKICHTAWKHRLGKLGSDSKKPGAGSFDKLVARDFERLRVALSKSKNLESFRQTITDFWSRAGNIPELRDGWEKIMTLLGPENWKKGRDLALLSLVSYKPEKKEELEILDIEIEGEDNE</sequence>
<dbReference type="EMBL" id="AHMO02000008">
    <property type="protein sequence ID" value="EQA44675.1"/>
    <property type="molecule type" value="Genomic_DNA"/>
</dbReference>
<evidence type="ECO:0000313" key="1">
    <source>
        <dbReference type="EMBL" id="EQA44675.1"/>
    </source>
</evidence>
<dbReference type="OrthoDB" id="5482104at2"/>
<dbReference type="NCBIfam" id="TIGR03485">
    <property type="entry name" value="cas_csx13_N"/>
    <property type="match status" value="1"/>
</dbReference>